<keyword evidence="3 6" id="KW-0238">DNA-binding</keyword>
<dbReference type="AlphaFoldDB" id="A0A1H4MRS3"/>
<feature type="domain" description="HTH lysR-type" evidence="5">
    <location>
        <begin position="1"/>
        <end position="58"/>
    </location>
</feature>
<sequence>MRILDIKTFVALARNRHFGRTAEELNTTQPAISSRLAAIEAELESRLINRGDGSFALTADGERVLQSFEAILGDIDQLRGTLQGDAVPALEPLRIGAIDSVSSTWMPHLIDSLHRSFPNLKIELTVDGTKHLIQGMTKGEFDVIFSLHPVLDDGFRSFTSCVLQMVWAGSPKLIDPDRTYSVAELASLPIISFPKNSPPYQMIAPYFHDEQALASKLTSCNSLYAIINLIIDGFGVGAIPAVTIRRELSMGLLHQVQVSKRFPPMHIVASYQASTHQDFIRKVISQARISAARFCASVEPDMAWID</sequence>
<dbReference type="RefSeq" id="WP_007007803.1">
    <property type="nucleotide sequence ID" value="NZ_FNSL01000001.1"/>
</dbReference>
<dbReference type="GO" id="GO:0000976">
    <property type="term" value="F:transcription cis-regulatory region binding"/>
    <property type="evidence" value="ECO:0007669"/>
    <property type="project" value="TreeGrafter"/>
</dbReference>
<comment type="similarity">
    <text evidence="1">Belongs to the LysR transcriptional regulatory family.</text>
</comment>
<dbReference type="Gene3D" id="1.10.10.10">
    <property type="entry name" value="Winged helix-like DNA-binding domain superfamily/Winged helix DNA-binding domain"/>
    <property type="match status" value="1"/>
</dbReference>
<dbReference type="Gene3D" id="3.40.190.10">
    <property type="entry name" value="Periplasmic binding protein-like II"/>
    <property type="match status" value="2"/>
</dbReference>
<dbReference type="InterPro" id="IPR036390">
    <property type="entry name" value="WH_DNA-bd_sf"/>
</dbReference>
<evidence type="ECO:0000256" key="1">
    <source>
        <dbReference type="ARBA" id="ARBA00009437"/>
    </source>
</evidence>
<protein>
    <submittedName>
        <fullName evidence="6">DNA-binding transcriptional regulator, LysR family</fullName>
    </submittedName>
</protein>
<keyword evidence="4" id="KW-0804">Transcription</keyword>
<evidence type="ECO:0000313" key="6">
    <source>
        <dbReference type="EMBL" id="SEB85484.1"/>
    </source>
</evidence>
<dbReference type="PANTHER" id="PTHR30126:SF77">
    <property type="entry name" value="TRANSCRIPTIONAL REGULATORY PROTEIN"/>
    <property type="match status" value="1"/>
</dbReference>
<dbReference type="Pfam" id="PF03466">
    <property type="entry name" value="LysR_substrate"/>
    <property type="match status" value="1"/>
</dbReference>
<dbReference type="PANTHER" id="PTHR30126">
    <property type="entry name" value="HTH-TYPE TRANSCRIPTIONAL REGULATOR"/>
    <property type="match status" value="1"/>
</dbReference>
<evidence type="ECO:0000256" key="3">
    <source>
        <dbReference type="ARBA" id="ARBA00023125"/>
    </source>
</evidence>
<evidence type="ECO:0000256" key="4">
    <source>
        <dbReference type="ARBA" id="ARBA00023163"/>
    </source>
</evidence>
<dbReference type="SUPFAM" id="SSF53850">
    <property type="entry name" value="Periplasmic binding protein-like II"/>
    <property type="match status" value="1"/>
</dbReference>
<organism evidence="6 7">
    <name type="scientific">Nitratireductor aquibiodomus</name>
    <dbReference type="NCBI Taxonomy" id="204799"/>
    <lineage>
        <taxon>Bacteria</taxon>
        <taxon>Pseudomonadati</taxon>
        <taxon>Pseudomonadota</taxon>
        <taxon>Alphaproteobacteria</taxon>
        <taxon>Hyphomicrobiales</taxon>
        <taxon>Phyllobacteriaceae</taxon>
        <taxon>Nitratireductor</taxon>
    </lineage>
</organism>
<dbReference type="SUPFAM" id="SSF46785">
    <property type="entry name" value="Winged helix' DNA-binding domain"/>
    <property type="match status" value="1"/>
</dbReference>
<dbReference type="InterPro" id="IPR005119">
    <property type="entry name" value="LysR_subst-bd"/>
</dbReference>
<dbReference type="PROSITE" id="PS50931">
    <property type="entry name" value="HTH_LYSR"/>
    <property type="match status" value="1"/>
</dbReference>
<reference evidence="7" key="1">
    <citation type="submission" date="2016-10" db="EMBL/GenBank/DDBJ databases">
        <authorList>
            <person name="Varghese N."/>
            <person name="Submissions S."/>
        </authorList>
    </citation>
    <scope>NUCLEOTIDE SEQUENCE [LARGE SCALE GENOMIC DNA]</scope>
    <source>
        <strain evidence="7">ES.061</strain>
    </source>
</reference>
<dbReference type="InterPro" id="IPR000847">
    <property type="entry name" value="LysR_HTH_N"/>
</dbReference>
<evidence type="ECO:0000256" key="2">
    <source>
        <dbReference type="ARBA" id="ARBA00023015"/>
    </source>
</evidence>
<dbReference type="GO" id="GO:0003700">
    <property type="term" value="F:DNA-binding transcription factor activity"/>
    <property type="evidence" value="ECO:0007669"/>
    <property type="project" value="InterPro"/>
</dbReference>
<keyword evidence="2" id="KW-0805">Transcription regulation</keyword>
<dbReference type="CDD" id="cd05466">
    <property type="entry name" value="PBP2_LTTR_substrate"/>
    <property type="match status" value="1"/>
</dbReference>
<gene>
    <name evidence="6" type="ORF">SAMN05216452_3434</name>
</gene>
<evidence type="ECO:0000259" key="5">
    <source>
        <dbReference type="PROSITE" id="PS50931"/>
    </source>
</evidence>
<name>A0A1H4MRS3_9HYPH</name>
<dbReference type="EMBL" id="FNSL01000001">
    <property type="protein sequence ID" value="SEB85484.1"/>
    <property type="molecule type" value="Genomic_DNA"/>
</dbReference>
<keyword evidence="7" id="KW-1185">Reference proteome</keyword>
<accession>A0A1H4MRS3</accession>
<dbReference type="InterPro" id="IPR036388">
    <property type="entry name" value="WH-like_DNA-bd_sf"/>
</dbReference>
<dbReference type="Pfam" id="PF00126">
    <property type="entry name" value="HTH_1"/>
    <property type="match status" value="1"/>
</dbReference>
<dbReference type="Proteomes" id="UP000199064">
    <property type="component" value="Unassembled WGS sequence"/>
</dbReference>
<evidence type="ECO:0000313" key="7">
    <source>
        <dbReference type="Proteomes" id="UP000199064"/>
    </source>
</evidence>
<proteinExistence type="inferred from homology"/>
<dbReference type="PRINTS" id="PR00039">
    <property type="entry name" value="HTHLYSR"/>
</dbReference>